<feature type="domain" description="NADP-dependent oxidoreductase" evidence="2">
    <location>
        <begin position="17"/>
        <end position="330"/>
    </location>
</feature>
<accession>A0ABT3T6E6</accession>
<name>A0ABT3T6E6_9GAMM</name>
<dbReference type="InterPro" id="IPR050523">
    <property type="entry name" value="AKR_Detox_Biosynth"/>
</dbReference>
<dbReference type="PRINTS" id="PR00069">
    <property type="entry name" value="ALDKETRDTASE"/>
</dbReference>
<evidence type="ECO:0000256" key="1">
    <source>
        <dbReference type="ARBA" id="ARBA00023002"/>
    </source>
</evidence>
<keyword evidence="1" id="KW-0560">Oxidoreductase</keyword>
<dbReference type="EMBL" id="SHNO01000001">
    <property type="protein sequence ID" value="MCX2977054.1"/>
    <property type="molecule type" value="Genomic_DNA"/>
</dbReference>
<dbReference type="Pfam" id="PF00248">
    <property type="entry name" value="Aldo_ket_red"/>
    <property type="match status" value="1"/>
</dbReference>
<comment type="caution">
    <text evidence="3">The sequence shown here is derived from an EMBL/GenBank/DDBJ whole genome shotgun (WGS) entry which is preliminary data.</text>
</comment>
<dbReference type="Proteomes" id="UP001143304">
    <property type="component" value="Unassembled WGS sequence"/>
</dbReference>
<dbReference type="InterPro" id="IPR020471">
    <property type="entry name" value="AKR"/>
</dbReference>
<dbReference type="RefSeq" id="WP_279248782.1">
    <property type="nucleotide sequence ID" value="NZ_SHNO01000001.1"/>
</dbReference>
<dbReference type="CDD" id="cd19079">
    <property type="entry name" value="AKR_EcYajO-like"/>
    <property type="match status" value="1"/>
</dbReference>
<keyword evidence="4" id="KW-1185">Reference proteome</keyword>
<evidence type="ECO:0000313" key="4">
    <source>
        <dbReference type="Proteomes" id="UP001143304"/>
    </source>
</evidence>
<sequence length="342" mass="38112">MLKPVQLGNSGLMVSQLCLGTMNFGVPGQGHQGDWTLDIDQSREIFRTAIDNGLFYFDCADFYGIGACEEVVGRVLRELLPREEYVLTTKVAMPMGSNANTYGLSRKHIIEGVDRSLQRLGLDYVDQLIIHRHPHGLPFHVEVPLEECLEALNDLVRAGKVLYLGGSSMFAWQFAELQMTAERHGWARFISMQNHYNLVYREEEREMNPYCEKTGVGITPWSPLARGILTGAYKGSFEEGSTVRSSGTDKDRTASLYRGENNFRIAERVVETAAKYGRTPAQIAIAWLLSKPGVCAPVVGVSKAAQIEDLVKATELELEQADIDYLEALYQPLDNLLTLGMS</sequence>
<evidence type="ECO:0000259" key="2">
    <source>
        <dbReference type="Pfam" id="PF00248"/>
    </source>
</evidence>
<dbReference type="SUPFAM" id="SSF51430">
    <property type="entry name" value="NAD(P)-linked oxidoreductase"/>
    <property type="match status" value="1"/>
</dbReference>
<dbReference type="PANTHER" id="PTHR43364">
    <property type="entry name" value="NADH-SPECIFIC METHYLGLYOXAL REDUCTASE-RELATED"/>
    <property type="match status" value="1"/>
</dbReference>
<dbReference type="InterPro" id="IPR036812">
    <property type="entry name" value="NAD(P)_OxRdtase_dom_sf"/>
</dbReference>
<dbReference type="PANTHER" id="PTHR43364:SF4">
    <property type="entry name" value="NAD(P)-LINKED OXIDOREDUCTASE SUPERFAMILY PROTEIN"/>
    <property type="match status" value="1"/>
</dbReference>
<proteinExistence type="predicted"/>
<dbReference type="Gene3D" id="3.20.20.100">
    <property type="entry name" value="NADP-dependent oxidoreductase domain"/>
    <property type="match status" value="1"/>
</dbReference>
<gene>
    <name evidence="3" type="ORF">EYC82_06770</name>
</gene>
<organism evidence="3 4">
    <name type="scientific">Candidatus Marimicrobium litorale</name>
    <dbReference type="NCBI Taxonomy" id="2518991"/>
    <lineage>
        <taxon>Bacteria</taxon>
        <taxon>Pseudomonadati</taxon>
        <taxon>Pseudomonadota</taxon>
        <taxon>Gammaproteobacteria</taxon>
        <taxon>Cellvibrionales</taxon>
        <taxon>Halieaceae</taxon>
        <taxon>Marimicrobium</taxon>
    </lineage>
</organism>
<evidence type="ECO:0000313" key="3">
    <source>
        <dbReference type="EMBL" id="MCX2977054.1"/>
    </source>
</evidence>
<dbReference type="InterPro" id="IPR023210">
    <property type="entry name" value="NADP_OxRdtase_dom"/>
</dbReference>
<protein>
    <submittedName>
        <fullName evidence="3">Aldo/keto reductase</fullName>
    </submittedName>
</protein>
<reference evidence="3" key="1">
    <citation type="submission" date="2019-02" db="EMBL/GenBank/DDBJ databases">
        <authorList>
            <person name="Li S.-H."/>
        </authorList>
    </citation>
    <scope>NUCLEOTIDE SEQUENCE</scope>
    <source>
        <strain evidence="3">IMCC11814</strain>
    </source>
</reference>